<dbReference type="Proteomes" id="UP000469215">
    <property type="component" value="Unassembled WGS sequence"/>
</dbReference>
<organism evidence="2 3">
    <name type="scientific">Brevibacterium rongguiense</name>
    <dbReference type="NCBI Taxonomy" id="2695267"/>
    <lineage>
        <taxon>Bacteria</taxon>
        <taxon>Bacillati</taxon>
        <taxon>Actinomycetota</taxon>
        <taxon>Actinomycetes</taxon>
        <taxon>Micrococcales</taxon>
        <taxon>Brevibacteriaceae</taxon>
        <taxon>Brevibacterium</taxon>
    </lineage>
</organism>
<dbReference type="SUPFAM" id="SSF53474">
    <property type="entry name" value="alpha/beta-Hydrolases"/>
    <property type="match status" value="1"/>
</dbReference>
<keyword evidence="3" id="KW-1185">Reference proteome</keyword>
<dbReference type="EMBL" id="WWEQ01000097">
    <property type="protein sequence ID" value="MYM20918.1"/>
    <property type="molecule type" value="Genomic_DNA"/>
</dbReference>
<evidence type="ECO:0000313" key="2">
    <source>
        <dbReference type="EMBL" id="MYM20918.1"/>
    </source>
</evidence>
<keyword evidence="2" id="KW-0378">Hydrolase</keyword>
<dbReference type="GO" id="GO:0016787">
    <property type="term" value="F:hydrolase activity"/>
    <property type="evidence" value="ECO:0007669"/>
    <property type="project" value="UniProtKB-KW"/>
</dbReference>
<reference evidence="2 3" key="1">
    <citation type="submission" date="2020-01" db="EMBL/GenBank/DDBJ databases">
        <authorList>
            <person name="Deng T."/>
        </authorList>
    </citation>
    <scope>NUCLEOTIDE SEQUENCE [LARGE SCALE GENOMIC DNA]</scope>
    <source>
        <strain evidence="2 3">5221</strain>
    </source>
</reference>
<dbReference type="InterPro" id="IPR029058">
    <property type="entry name" value="AB_hydrolase_fold"/>
</dbReference>
<dbReference type="Pfam" id="PF12146">
    <property type="entry name" value="Hydrolase_4"/>
    <property type="match status" value="1"/>
</dbReference>
<comment type="caution">
    <text evidence="2">The sequence shown here is derived from an EMBL/GenBank/DDBJ whole genome shotgun (WGS) entry which is preliminary data.</text>
</comment>
<sequence length="364" mass="38355">MTPHADTPPPGAEGWQPDILGAGFEQRRLALPGGARATLVRAVPGAGGSPASPAAGAQAPAAGCAVLHLHGWSDYFYHAHLADFWTARGAAFYALDLRDYGRNLDPTDRSQRPGYIANLADYDEEIAAALAIIRSEHRDADTAGPGPRLVLSGHSTGGLTAALWAHRHPGATAALVLNAPWLEFQYTSAARKLLGPLLGTRRPAAGRAWSGSTAAGRTAARGPLPVRMPNYYTLAASQNHGAPPYDLALKPPQSFPVHAAWLRAVFAGHRQVERGLDIDAPVLVQTSARSLRRLRYDAAMGSADIILDVEAIARRAVSLGPLVTIERIPGAVHDVFLSAPAAVERAFAGLDRFARGYLAPASGA</sequence>
<feature type="domain" description="Serine aminopeptidase S33" evidence="1">
    <location>
        <begin position="65"/>
        <end position="203"/>
    </location>
</feature>
<dbReference type="AlphaFoldDB" id="A0A6N9HA37"/>
<dbReference type="Gene3D" id="3.40.50.1820">
    <property type="entry name" value="alpha/beta hydrolase"/>
    <property type="match status" value="1"/>
</dbReference>
<proteinExistence type="predicted"/>
<gene>
    <name evidence="2" type="ORF">GSY69_13345</name>
</gene>
<evidence type="ECO:0000313" key="3">
    <source>
        <dbReference type="Proteomes" id="UP000469215"/>
    </source>
</evidence>
<name>A0A6N9HA37_9MICO</name>
<dbReference type="InterPro" id="IPR022742">
    <property type="entry name" value="Hydrolase_4"/>
</dbReference>
<evidence type="ECO:0000259" key="1">
    <source>
        <dbReference type="Pfam" id="PF12146"/>
    </source>
</evidence>
<accession>A0A6N9HA37</accession>
<protein>
    <submittedName>
        <fullName evidence="2">Alpha/beta fold hydrolase</fullName>
    </submittedName>
</protein>